<keyword evidence="2" id="KW-1185">Reference proteome</keyword>
<evidence type="ECO:0000313" key="2">
    <source>
        <dbReference type="Proteomes" id="UP000187209"/>
    </source>
</evidence>
<accession>A0A1R2C8A4</accession>
<sequence>MLQGKLKLSTSPLNRPANSQKILLNQTQFRIRKKKLPERQDKKKQLRDVLAKATRSISKASRTLISLKAAPVFEKPQNYNNSSSSDSEEDPQLLILSDHSLNSLIQTYSYNILPSLVKECIKDMISASLIIFSNSILDHYIRETLEKDVIQITYQAIDETKNTESIEIREELITIAFSIELLNTIESYVKDKLAEDIFYDTINEIYFDNLVLDSINEEVWSNKAVFYYIADDLINSILNEDWLEILVEDEICYIKVNENYKLLPMKIQKEIAANVAEDKLDVVIEEIYFDFLNDYVANLWIENIVRDCIVNEMHREMDELMPVHMLVRNSKRKVSLFALSVASKIISTYN</sequence>
<dbReference type="Proteomes" id="UP000187209">
    <property type="component" value="Unassembled WGS sequence"/>
</dbReference>
<protein>
    <submittedName>
        <fullName evidence="1">Uncharacterized protein</fullName>
    </submittedName>
</protein>
<gene>
    <name evidence="1" type="ORF">SteCoe_13542</name>
</gene>
<comment type="caution">
    <text evidence="1">The sequence shown here is derived from an EMBL/GenBank/DDBJ whole genome shotgun (WGS) entry which is preliminary data.</text>
</comment>
<name>A0A1R2C8A4_9CILI</name>
<organism evidence="1 2">
    <name type="scientific">Stentor coeruleus</name>
    <dbReference type="NCBI Taxonomy" id="5963"/>
    <lineage>
        <taxon>Eukaryota</taxon>
        <taxon>Sar</taxon>
        <taxon>Alveolata</taxon>
        <taxon>Ciliophora</taxon>
        <taxon>Postciliodesmatophora</taxon>
        <taxon>Heterotrichea</taxon>
        <taxon>Heterotrichida</taxon>
        <taxon>Stentoridae</taxon>
        <taxon>Stentor</taxon>
    </lineage>
</organism>
<proteinExistence type="predicted"/>
<dbReference type="OrthoDB" id="325270at2759"/>
<evidence type="ECO:0000313" key="1">
    <source>
        <dbReference type="EMBL" id="OMJ85226.1"/>
    </source>
</evidence>
<dbReference type="AlphaFoldDB" id="A0A1R2C8A4"/>
<dbReference type="EMBL" id="MPUH01000244">
    <property type="protein sequence ID" value="OMJ85226.1"/>
    <property type="molecule type" value="Genomic_DNA"/>
</dbReference>
<reference evidence="1 2" key="1">
    <citation type="submission" date="2016-11" db="EMBL/GenBank/DDBJ databases">
        <title>The macronuclear genome of Stentor coeruleus: a giant cell with tiny introns.</title>
        <authorList>
            <person name="Slabodnick M."/>
            <person name="Ruby J.G."/>
            <person name="Reiff S.B."/>
            <person name="Swart E.C."/>
            <person name="Gosai S."/>
            <person name="Prabakaran S."/>
            <person name="Witkowska E."/>
            <person name="Larue G.E."/>
            <person name="Fisher S."/>
            <person name="Freeman R.M."/>
            <person name="Gunawardena J."/>
            <person name="Chu W."/>
            <person name="Stover N.A."/>
            <person name="Gregory B.D."/>
            <person name="Nowacki M."/>
            <person name="Derisi J."/>
            <person name="Roy S.W."/>
            <person name="Marshall W.F."/>
            <person name="Sood P."/>
        </authorList>
    </citation>
    <scope>NUCLEOTIDE SEQUENCE [LARGE SCALE GENOMIC DNA]</scope>
    <source>
        <strain evidence="1">WM001</strain>
    </source>
</reference>